<accession>A0A8N4F9Q0</accession>
<dbReference type="RefSeq" id="XP_029123320.1">
    <property type="nucleotide sequence ID" value="XM_029267487.1"/>
</dbReference>
<dbReference type="GeneID" id="114914674"/>
<reference evidence="3" key="1">
    <citation type="submission" date="2025-08" db="UniProtKB">
        <authorList>
            <consortium name="RefSeq"/>
        </authorList>
    </citation>
    <scope>IDENTIFICATION</scope>
</reference>
<sequence>MANVGGLSQFSLPRLTNTNYENWSIHMKALLGSQDIWDIVERGYEEAGEADTLTVQQREILRDKRKKDKKALYFIYQVVDESAFEKIAAATTSKEAWEILQNAYKGIEKVKKICLQTLRGEFEALQMKESESISNFFTRVLTIVNQLRRNGETLDDNQVVEKILRSLDHKFNYIVVAIVESKDLDTMTVDELMGSLQAHEQRILKRRQESLEQVLQSKLSVNNKKDESRGESSQRSRDRGRGRGRGRGGAYGRGRGRGDHNNVEEGNQNRGGRGQRGRGRRYDKGQV</sequence>
<feature type="compositionally biased region" description="Basic and acidic residues" evidence="1">
    <location>
        <begin position="223"/>
        <end position="241"/>
    </location>
</feature>
<dbReference type="PANTHER" id="PTHR35317">
    <property type="entry name" value="OS04G0629600 PROTEIN"/>
    <property type="match status" value="1"/>
</dbReference>
<dbReference type="Proteomes" id="UP000504607">
    <property type="component" value="Chromosome 12"/>
</dbReference>
<keyword evidence="2" id="KW-1185">Reference proteome</keyword>
<dbReference type="AlphaFoldDB" id="A0A8N4F9Q0"/>
<evidence type="ECO:0000313" key="2">
    <source>
        <dbReference type="Proteomes" id="UP000504607"/>
    </source>
</evidence>
<name>A0A8N4F9Q0_ELAGV</name>
<dbReference type="KEGG" id="egu:114914674"/>
<proteinExistence type="predicted"/>
<dbReference type="Pfam" id="PF14223">
    <property type="entry name" value="Retrotran_gag_2"/>
    <property type="match status" value="1"/>
</dbReference>
<evidence type="ECO:0000313" key="3">
    <source>
        <dbReference type="RefSeq" id="XP_029123320.1"/>
    </source>
</evidence>
<feature type="region of interest" description="Disordered" evidence="1">
    <location>
        <begin position="216"/>
        <end position="287"/>
    </location>
</feature>
<dbReference type="OrthoDB" id="676285at2759"/>
<protein>
    <submittedName>
        <fullName evidence="3">Uncharacterized protein LOC114914674</fullName>
    </submittedName>
</protein>
<gene>
    <name evidence="3" type="primary">LOC114914674</name>
</gene>
<organism evidence="2 3">
    <name type="scientific">Elaeis guineensis var. tenera</name>
    <name type="common">Oil palm</name>
    <dbReference type="NCBI Taxonomy" id="51953"/>
    <lineage>
        <taxon>Eukaryota</taxon>
        <taxon>Viridiplantae</taxon>
        <taxon>Streptophyta</taxon>
        <taxon>Embryophyta</taxon>
        <taxon>Tracheophyta</taxon>
        <taxon>Spermatophyta</taxon>
        <taxon>Magnoliopsida</taxon>
        <taxon>Liliopsida</taxon>
        <taxon>Arecaceae</taxon>
        <taxon>Arecoideae</taxon>
        <taxon>Cocoseae</taxon>
        <taxon>Elaeidinae</taxon>
        <taxon>Elaeis</taxon>
    </lineage>
</organism>
<dbReference type="PANTHER" id="PTHR35317:SF28">
    <property type="entry name" value="ZINC FINGER, CCHC-TYPE, RIBONUCLEASE H-LIKE DOMAIN, GAG-PRE-INTEGRASE DOMAIN PROTEIN-RELATED"/>
    <property type="match status" value="1"/>
</dbReference>
<evidence type="ECO:0000256" key="1">
    <source>
        <dbReference type="SAM" id="MobiDB-lite"/>
    </source>
</evidence>